<feature type="region of interest" description="Disordered" evidence="1">
    <location>
        <begin position="1"/>
        <end position="48"/>
    </location>
</feature>
<gene>
    <name evidence="2" type="ORF">CORC01_03846</name>
</gene>
<accession>A0A1G4BH90</accession>
<feature type="region of interest" description="Disordered" evidence="1">
    <location>
        <begin position="117"/>
        <end position="137"/>
    </location>
</feature>
<evidence type="ECO:0000313" key="2">
    <source>
        <dbReference type="EMBL" id="OHF00772.1"/>
    </source>
</evidence>
<evidence type="ECO:0000313" key="3">
    <source>
        <dbReference type="Proteomes" id="UP000176998"/>
    </source>
</evidence>
<comment type="caution">
    <text evidence="2">The sequence shown here is derived from an EMBL/GenBank/DDBJ whole genome shotgun (WGS) entry which is preliminary data.</text>
</comment>
<evidence type="ECO:0000256" key="1">
    <source>
        <dbReference type="SAM" id="MobiDB-lite"/>
    </source>
</evidence>
<dbReference type="AlphaFoldDB" id="A0A1G4BH90"/>
<organism evidence="2 3">
    <name type="scientific">Colletotrichum orchidophilum</name>
    <dbReference type="NCBI Taxonomy" id="1209926"/>
    <lineage>
        <taxon>Eukaryota</taxon>
        <taxon>Fungi</taxon>
        <taxon>Dikarya</taxon>
        <taxon>Ascomycota</taxon>
        <taxon>Pezizomycotina</taxon>
        <taxon>Sordariomycetes</taxon>
        <taxon>Hypocreomycetidae</taxon>
        <taxon>Glomerellales</taxon>
        <taxon>Glomerellaceae</taxon>
        <taxon>Colletotrichum</taxon>
    </lineage>
</organism>
<feature type="region of interest" description="Disordered" evidence="1">
    <location>
        <begin position="179"/>
        <end position="210"/>
    </location>
</feature>
<dbReference type="GeneID" id="34557005"/>
<keyword evidence="3" id="KW-1185">Reference proteome</keyword>
<name>A0A1G4BH90_9PEZI</name>
<proteinExistence type="predicted"/>
<dbReference type="Proteomes" id="UP000176998">
    <property type="component" value="Unassembled WGS sequence"/>
</dbReference>
<reference evidence="2 3" key="1">
    <citation type="submission" date="2016-09" db="EMBL/GenBank/DDBJ databases">
        <authorList>
            <person name="Capua I."/>
            <person name="De Benedictis P."/>
            <person name="Joannis T."/>
            <person name="Lombin L.H."/>
            <person name="Cattoli G."/>
        </authorList>
    </citation>
    <scope>NUCLEOTIDE SEQUENCE [LARGE SCALE GENOMIC DNA]</scope>
    <source>
        <strain evidence="2 3">IMI 309357</strain>
    </source>
</reference>
<dbReference type="RefSeq" id="XP_022477914.1">
    <property type="nucleotide sequence ID" value="XM_022615495.1"/>
</dbReference>
<sequence length="210" mass="23106">MSGQSTLHQQGYREAEEATLYFRAGQGNRAPLTAHEDQEKGPSEAGRNRGFVIFSTSIDEEASITSATGHTPRDIIQYTLFLGSPLPLQACERDTAATASYGQKRGRHDISRLNQPKESTCRTKAASVPGEQQRARKEDARAKAILEKRNPRAGLGRCSYTPRLEADHRTAVIRLPNDYASRDPAWGGTHVFETSSDHPRSAPTKYGKPA</sequence>
<protein>
    <submittedName>
        <fullName evidence="2">Uncharacterized protein</fullName>
    </submittedName>
</protein>
<dbReference type="EMBL" id="MJBS01000024">
    <property type="protein sequence ID" value="OHF00772.1"/>
    <property type="molecule type" value="Genomic_DNA"/>
</dbReference>